<evidence type="ECO:0000313" key="3">
    <source>
        <dbReference type="Proteomes" id="UP000033121"/>
    </source>
</evidence>
<sequence length="139" mass="14766">MACQNGPDTKANTLPNSPKADAGMAVTDTQDSSKFTRIEWLDKDLNLGQITEGTDQPVAFRFRNTGDKPLIIASVRPGCGCTVAEPPKEPIMPGKEGVIKGTFQSGGRVGVNNKSIVVNANTFGGTSHELHFKVVVVEP</sequence>
<dbReference type="STRING" id="1220578.FPE01S_03_03510"/>
<protein>
    <recommendedName>
        <fullName evidence="4">DUF1573 domain-containing protein</fullName>
    </recommendedName>
</protein>
<dbReference type="AlphaFoldDB" id="A0A0E9N3D6"/>
<organism evidence="2 3">
    <name type="scientific">Flavihumibacter petaseus NBRC 106054</name>
    <dbReference type="NCBI Taxonomy" id="1220578"/>
    <lineage>
        <taxon>Bacteria</taxon>
        <taxon>Pseudomonadati</taxon>
        <taxon>Bacteroidota</taxon>
        <taxon>Chitinophagia</taxon>
        <taxon>Chitinophagales</taxon>
        <taxon>Chitinophagaceae</taxon>
        <taxon>Flavihumibacter</taxon>
    </lineage>
</organism>
<feature type="compositionally biased region" description="Polar residues" evidence="1">
    <location>
        <begin position="1"/>
        <end position="16"/>
    </location>
</feature>
<name>A0A0E9N3D6_9BACT</name>
<dbReference type="Proteomes" id="UP000033121">
    <property type="component" value="Unassembled WGS sequence"/>
</dbReference>
<evidence type="ECO:0008006" key="4">
    <source>
        <dbReference type="Google" id="ProtNLM"/>
    </source>
</evidence>
<dbReference type="InterPro" id="IPR011467">
    <property type="entry name" value="DUF1573"/>
</dbReference>
<evidence type="ECO:0000256" key="1">
    <source>
        <dbReference type="SAM" id="MobiDB-lite"/>
    </source>
</evidence>
<proteinExistence type="predicted"/>
<dbReference type="Pfam" id="PF07610">
    <property type="entry name" value="DUF1573"/>
    <property type="match status" value="1"/>
</dbReference>
<keyword evidence="3" id="KW-1185">Reference proteome</keyword>
<feature type="region of interest" description="Disordered" evidence="1">
    <location>
        <begin position="1"/>
        <end position="31"/>
    </location>
</feature>
<reference evidence="2 3" key="1">
    <citation type="submission" date="2015-04" db="EMBL/GenBank/DDBJ databases">
        <title>Whole genome shotgun sequence of Flavihumibacter petaseus NBRC 106054.</title>
        <authorList>
            <person name="Miyazawa S."/>
            <person name="Hosoyama A."/>
            <person name="Hashimoto M."/>
            <person name="Noguchi M."/>
            <person name="Tsuchikane K."/>
            <person name="Ohji S."/>
            <person name="Yamazoe A."/>
            <person name="Ichikawa N."/>
            <person name="Kimura A."/>
            <person name="Fujita N."/>
        </authorList>
    </citation>
    <scope>NUCLEOTIDE SEQUENCE [LARGE SCALE GENOMIC DNA]</scope>
    <source>
        <strain evidence="2 3">NBRC 106054</strain>
    </source>
</reference>
<accession>A0A0E9N3D6</accession>
<dbReference type="EMBL" id="BBWV01000003">
    <property type="protein sequence ID" value="GAO44313.1"/>
    <property type="molecule type" value="Genomic_DNA"/>
</dbReference>
<comment type="caution">
    <text evidence="2">The sequence shown here is derived from an EMBL/GenBank/DDBJ whole genome shotgun (WGS) entry which is preliminary data.</text>
</comment>
<dbReference type="Gene3D" id="2.60.40.10">
    <property type="entry name" value="Immunoglobulins"/>
    <property type="match status" value="1"/>
</dbReference>
<dbReference type="InterPro" id="IPR013783">
    <property type="entry name" value="Ig-like_fold"/>
</dbReference>
<gene>
    <name evidence="2" type="ORF">FPE01S_03_03510</name>
</gene>
<dbReference type="PANTHER" id="PTHR37833:SF1">
    <property type="entry name" value="SIGNAL PEPTIDE PROTEIN"/>
    <property type="match status" value="1"/>
</dbReference>
<dbReference type="PANTHER" id="PTHR37833">
    <property type="entry name" value="LIPOPROTEIN-RELATED"/>
    <property type="match status" value="1"/>
</dbReference>
<evidence type="ECO:0000313" key="2">
    <source>
        <dbReference type="EMBL" id="GAO44313.1"/>
    </source>
</evidence>